<reference evidence="1 2" key="1">
    <citation type="submission" date="2018-11" db="EMBL/GenBank/DDBJ databases">
        <authorList>
            <person name="Mardanov A.V."/>
            <person name="Ravin N.V."/>
            <person name="Dedysh S.N."/>
        </authorList>
    </citation>
    <scope>NUCLEOTIDE SEQUENCE [LARGE SCALE GENOMIC DNA]</scope>
    <source>
        <strain evidence="1 2">AF10</strain>
    </source>
</reference>
<dbReference type="EMBL" id="RDSM01000006">
    <property type="protein sequence ID" value="RXH53970.1"/>
    <property type="molecule type" value="Genomic_DNA"/>
</dbReference>
<proteinExistence type="predicted"/>
<reference evidence="2" key="2">
    <citation type="submission" date="2019-02" db="EMBL/GenBank/DDBJ databases">
        <title>Granulicella sibirica sp. nov., a psychrotolerant acidobacterium isolated from an organic soil layer in forested tundra, West Siberia.</title>
        <authorList>
            <person name="Oshkin I.Y."/>
            <person name="Kulichevskaya I.S."/>
            <person name="Rijpstra W.I.C."/>
            <person name="Sinninghe Damste J.S."/>
            <person name="Rakitin A.L."/>
            <person name="Ravin N.V."/>
            <person name="Dedysh S.N."/>
        </authorList>
    </citation>
    <scope>NUCLEOTIDE SEQUENCE [LARGE SCALE GENOMIC DNA]</scope>
    <source>
        <strain evidence="2">AF10</strain>
    </source>
</reference>
<evidence type="ECO:0000313" key="2">
    <source>
        <dbReference type="Proteomes" id="UP000289437"/>
    </source>
</evidence>
<evidence type="ECO:0000313" key="1">
    <source>
        <dbReference type="EMBL" id="RXH53970.1"/>
    </source>
</evidence>
<gene>
    <name evidence="1" type="ORF">GRAN_4939</name>
</gene>
<dbReference type="AlphaFoldDB" id="A0A4Q0SVP1"/>
<comment type="caution">
    <text evidence="1">The sequence shown here is derived from an EMBL/GenBank/DDBJ whole genome shotgun (WGS) entry which is preliminary data.</text>
</comment>
<sequence>MNPDLTTYLHDHLAGANAALEVIGLLQKHSGEPMLVSFLNSLSSEVQEDKQTLEAFLLTLAQGPSTIKDSAAWVSSRLVGFKVREGKRAFGAFEALEFLALGVQGKLHLWKALERSAACGNVRDKPNFRLLIERAEAQHRNIEDLRLALATIAL</sequence>
<accession>A0A4Q0SVP1</accession>
<dbReference type="OrthoDB" id="124764at2"/>
<dbReference type="RefSeq" id="WP_128915527.1">
    <property type="nucleotide sequence ID" value="NZ_RDSM01000006.1"/>
</dbReference>
<organism evidence="1 2">
    <name type="scientific">Granulicella sibirica</name>
    <dbReference type="NCBI Taxonomy" id="2479048"/>
    <lineage>
        <taxon>Bacteria</taxon>
        <taxon>Pseudomonadati</taxon>
        <taxon>Acidobacteriota</taxon>
        <taxon>Terriglobia</taxon>
        <taxon>Terriglobales</taxon>
        <taxon>Acidobacteriaceae</taxon>
        <taxon>Granulicella</taxon>
    </lineage>
</organism>
<protein>
    <submittedName>
        <fullName evidence="1">Uncharacterized protein</fullName>
    </submittedName>
</protein>
<keyword evidence="2" id="KW-1185">Reference proteome</keyword>
<name>A0A4Q0SVP1_9BACT</name>
<dbReference type="Proteomes" id="UP000289437">
    <property type="component" value="Unassembled WGS sequence"/>
</dbReference>